<dbReference type="EMBL" id="KV784353">
    <property type="protein sequence ID" value="OEU21850.1"/>
    <property type="molecule type" value="Genomic_DNA"/>
</dbReference>
<evidence type="ECO:0000313" key="1">
    <source>
        <dbReference type="EMBL" id="OEU21850.1"/>
    </source>
</evidence>
<keyword evidence="2" id="KW-1185">Reference proteome</keyword>
<dbReference type="InParanoid" id="A0A1E7FUL8"/>
<reference evidence="1 2" key="1">
    <citation type="submission" date="2016-09" db="EMBL/GenBank/DDBJ databases">
        <title>Extensive genetic diversity and differential bi-allelic expression allows diatom success in the polar Southern Ocean.</title>
        <authorList>
            <consortium name="DOE Joint Genome Institute"/>
            <person name="Mock T."/>
            <person name="Otillar R.P."/>
            <person name="Strauss J."/>
            <person name="Dupont C."/>
            <person name="Frickenhaus S."/>
            <person name="Maumus F."/>
            <person name="Mcmullan M."/>
            <person name="Sanges R."/>
            <person name="Schmutz J."/>
            <person name="Toseland A."/>
            <person name="Valas R."/>
            <person name="Veluchamy A."/>
            <person name="Ward B.J."/>
            <person name="Allen A."/>
            <person name="Barry K."/>
            <person name="Falciatore A."/>
            <person name="Ferrante M."/>
            <person name="Fortunato A.E."/>
            <person name="Gloeckner G."/>
            <person name="Gruber A."/>
            <person name="Hipkin R."/>
            <person name="Janech M."/>
            <person name="Kroth P."/>
            <person name="Leese F."/>
            <person name="Lindquist E."/>
            <person name="Lyon B.R."/>
            <person name="Martin J."/>
            <person name="Mayer C."/>
            <person name="Parker M."/>
            <person name="Quesneville H."/>
            <person name="Raymond J."/>
            <person name="Uhlig C."/>
            <person name="Valentin K.U."/>
            <person name="Worden A.Z."/>
            <person name="Armbrust E.V."/>
            <person name="Bowler C."/>
            <person name="Green B."/>
            <person name="Moulton V."/>
            <person name="Van Oosterhout C."/>
            <person name="Grigoriev I."/>
        </authorList>
    </citation>
    <scope>NUCLEOTIDE SEQUENCE [LARGE SCALE GENOMIC DNA]</scope>
    <source>
        <strain evidence="1 2">CCMP1102</strain>
    </source>
</reference>
<dbReference type="SUPFAM" id="SSF46565">
    <property type="entry name" value="Chaperone J-domain"/>
    <property type="match status" value="1"/>
</dbReference>
<accession>A0A1E7FUL8</accession>
<gene>
    <name evidence="1" type="ORF">FRACYDRAFT_215867</name>
</gene>
<sequence length="136" mass="15610">MANLSTDDGQATITKIKHGILIQWALQPPQLQMLRPIAALVTTIHNVFPPALGVLGHDYFKKWKSIVRNDIAGAAGLPDEDKLKKSVRKIRFFLHPDKLPHDLNEEQKFTVKMLWDITSDAWEEHQKHAEDLDWVK</sequence>
<evidence type="ECO:0008006" key="3">
    <source>
        <dbReference type="Google" id="ProtNLM"/>
    </source>
</evidence>
<evidence type="ECO:0000313" key="2">
    <source>
        <dbReference type="Proteomes" id="UP000095751"/>
    </source>
</evidence>
<dbReference type="Gene3D" id="1.10.287.110">
    <property type="entry name" value="DnaJ domain"/>
    <property type="match status" value="1"/>
</dbReference>
<protein>
    <recommendedName>
        <fullName evidence="3">J domain-containing protein</fullName>
    </recommendedName>
</protein>
<dbReference type="OrthoDB" id="47455at2759"/>
<dbReference type="Proteomes" id="UP000095751">
    <property type="component" value="Unassembled WGS sequence"/>
</dbReference>
<proteinExistence type="predicted"/>
<dbReference type="AlphaFoldDB" id="A0A1E7FUL8"/>
<organism evidence="1 2">
    <name type="scientific">Fragilariopsis cylindrus CCMP1102</name>
    <dbReference type="NCBI Taxonomy" id="635003"/>
    <lineage>
        <taxon>Eukaryota</taxon>
        <taxon>Sar</taxon>
        <taxon>Stramenopiles</taxon>
        <taxon>Ochrophyta</taxon>
        <taxon>Bacillariophyta</taxon>
        <taxon>Bacillariophyceae</taxon>
        <taxon>Bacillariophycidae</taxon>
        <taxon>Bacillariales</taxon>
        <taxon>Bacillariaceae</taxon>
        <taxon>Fragilariopsis</taxon>
    </lineage>
</organism>
<dbReference type="KEGG" id="fcy:FRACYDRAFT_215867"/>
<name>A0A1E7FUL8_9STRA</name>
<dbReference type="InterPro" id="IPR036869">
    <property type="entry name" value="J_dom_sf"/>
</dbReference>